<organism evidence="1 2">
    <name type="scientific">Streptomyces wedmorensis</name>
    <dbReference type="NCBI Taxonomy" id="43759"/>
    <lineage>
        <taxon>Bacteria</taxon>
        <taxon>Bacillati</taxon>
        <taxon>Actinomycetota</taxon>
        <taxon>Actinomycetes</taxon>
        <taxon>Kitasatosporales</taxon>
        <taxon>Streptomycetaceae</taxon>
        <taxon>Streptomyces</taxon>
    </lineage>
</organism>
<dbReference type="EMBL" id="JBHTRV010000026">
    <property type="protein sequence ID" value="MFE5983673.1"/>
    <property type="molecule type" value="Genomic_DNA"/>
</dbReference>
<dbReference type="Proteomes" id="UP001600424">
    <property type="component" value="Unassembled WGS sequence"/>
</dbReference>
<dbReference type="SUPFAM" id="SSF109854">
    <property type="entry name" value="DinB/YfiT-like putative metalloenzymes"/>
    <property type="match status" value="1"/>
</dbReference>
<proteinExistence type="predicted"/>
<accession>A0ABW6J188</accession>
<comment type="caution">
    <text evidence="1">The sequence shown here is derived from an EMBL/GenBank/DDBJ whole genome shotgun (WGS) entry which is preliminary data.</text>
</comment>
<evidence type="ECO:0000313" key="1">
    <source>
        <dbReference type="EMBL" id="MFE5983673.1"/>
    </source>
</evidence>
<reference evidence="1 2" key="1">
    <citation type="submission" date="2024-09" db="EMBL/GenBank/DDBJ databases">
        <title>The Natural Products Discovery Center: Release of the First 8490 Sequenced Strains for Exploring Actinobacteria Biosynthetic Diversity.</title>
        <authorList>
            <person name="Kalkreuter E."/>
            <person name="Kautsar S.A."/>
            <person name="Yang D."/>
            <person name="Bader C.D."/>
            <person name="Teijaro C.N."/>
            <person name="Fluegel L."/>
            <person name="Davis C.M."/>
            <person name="Simpson J.R."/>
            <person name="Lauterbach L."/>
            <person name="Steele A.D."/>
            <person name="Gui C."/>
            <person name="Meng S."/>
            <person name="Li G."/>
            <person name="Viehrig K."/>
            <person name="Ye F."/>
            <person name="Su P."/>
            <person name="Kiefer A.F."/>
            <person name="Nichols A."/>
            <person name="Cepeda A.J."/>
            <person name="Yan W."/>
            <person name="Fan B."/>
            <person name="Jiang Y."/>
            <person name="Adhikari A."/>
            <person name="Zheng C.-J."/>
            <person name="Schuster L."/>
            <person name="Cowan T.M."/>
            <person name="Smanski M.J."/>
            <person name="Chevrette M.G."/>
            <person name="De Carvalho L.P.S."/>
            <person name="Shen B."/>
        </authorList>
    </citation>
    <scope>NUCLEOTIDE SEQUENCE [LARGE SCALE GENOMIC DNA]</scope>
    <source>
        <strain evidence="1 2">NPDC056472</strain>
    </source>
</reference>
<keyword evidence="2" id="KW-1185">Reference proteome</keyword>
<name>A0ABW6J188_STRWE</name>
<dbReference type="Gene3D" id="1.20.120.450">
    <property type="entry name" value="dinb family like domain"/>
    <property type="match status" value="1"/>
</dbReference>
<protein>
    <submittedName>
        <fullName evidence="1">Uncharacterized protein</fullName>
    </submittedName>
</protein>
<dbReference type="InterPro" id="IPR034660">
    <property type="entry name" value="DinB/YfiT-like"/>
</dbReference>
<sequence>MHGLTSVLGLVKHLTAAEVYWLARAFEGADVEHPEFGMEIFQDQNVRTSGLSGVGGACGVL</sequence>
<evidence type="ECO:0000313" key="2">
    <source>
        <dbReference type="Proteomes" id="UP001600424"/>
    </source>
</evidence>
<gene>
    <name evidence="1" type="ORF">ACFQ63_28775</name>
</gene>
<dbReference type="RefSeq" id="WP_386256013.1">
    <property type="nucleotide sequence ID" value="NZ_JBHTRV010000026.1"/>
</dbReference>